<comment type="caution">
    <text evidence="6">The sequence shown here is derived from an EMBL/GenBank/DDBJ whole genome shotgun (WGS) entry which is preliminary data.</text>
</comment>
<evidence type="ECO:0000256" key="3">
    <source>
        <dbReference type="SAM" id="Coils"/>
    </source>
</evidence>
<dbReference type="InterPro" id="IPR039845">
    <property type="entry name" value="FAM192A"/>
</dbReference>
<dbReference type="AlphaFoldDB" id="A0A8K0PB06"/>
<dbReference type="PANTHER" id="PTHR13495">
    <property type="entry name" value="NEFA-INTERACTING NUCLEAR PROTEIN NIP30"/>
    <property type="match status" value="1"/>
</dbReference>
<comment type="subcellular location">
    <subcellularLocation>
        <location evidence="1">Nucleus</location>
    </subcellularLocation>
</comment>
<organism evidence="6 7">
    <name type="scientific">Ladona fulva</name>
    <name type="common">Scarce chaser dragonfly</name>
    <name type="synonym">Libellula fulva</name>
    <dbReference type="NCBI Taxonomy" id="123851"/>
    <lineage>
        <taxon>Eukaryota</taxon>
        <taxon>Metazoa</taxon>
        <taxon>Ecdysozoa</taxon>
        <taxon>Arthropoda</taxon>
        <taxon>Hexapoda</taxon>
        <taxon>Insecta</taxon>
        <taxon>Pterygota</taxon>
        <taxon>Palaeoptera</taxon>
        <taxon>Odonata</taxon>
        <taxon>Epiprocta</taxon>
        <taxon>Anisoptera</taxon>
        <taxon>Libelluloidea</taxon>
        <taxon>Libellulidae</taxon>
        <taxon>Ladona</taxon>
    </lineage>
</organism>
<evidence type="ECO:0000259" key="5">
    <source>
        <dbReference type="Pfam" id="PF10187"/>
    </source>
</evidence>
<protein>
    <recommendedName>
        <fullName evidence="5">FAM192A/Fyv6 N-terminal domain-containing protein</fullName>
    </recommendedName>
</protein>
<dbReference type="Proteomes" id="UP000792457">
    <property type="component" value="Unassembled WGS sequence"/>
</dbReference>
<feature type="region of interest" description="Disordered" evidence="4">
    <location>
        <begin position="116"/>
        <end position="217"/>
    </location>
</feature>
<reference evidence="6" key="2">
    <citation type="submission" date="2017-10" db="EMBL/GenBank/DDBJ databases">
        <title>Ladona fulva Genome sequencing and assembly.</title>
        <authorList>
            <person name="Murali S."/>
            <person name="Richards S."/>
            <person name="Bandaranaike D."/>
            <person name="Bellair M."/>
            <person name="Blankenburg K."/>
            <person name="Chao H."/>
            <person name="Dinh H."/>
            <person name="Doddapaneni H."/>
            <person name="Dugan-Rocha S."/>
            <person name="Elkadiri S."/>
            <person name="Gnanaolivu R."/>
            <person name="Hernandez B."/>
            <person name="Skinner E."/>
            <person name="Javaid M."/>
            <person name="Lee S."/>
            <person name="Li M."/>
            <person name="Ming W."/>
            <person name="Munidasa M."/>
            <person name="Muniz J."/>
            <person name="Nguyen L."/>
            <person name="Hughes D."/>
            <person name="Osuji N."/>
            <person name="Pu L.-L."/>
            <person name="Puazo M."/>
            <person name="Qu C."/>
            <person name="Quiroz J."/>
            <person name="Raj R."/>
            <person name="Weissenberger G."/>
            <person name="Xin Y."/>
            <person name="Zou X."/>
            <person name="Han Y."/>
            <person name="Worley K."/>
            <person name="Muzny D."/>
            <person name="Gibbs R."/>
        </authorList>
    </citation>
    <scope>NUCLEOTIDE SEQUENCE</scope>
    <source>
        <strain evidence="6">Sampled in the wild</strain>
    </source>
</reference>
<proteinExistence type="predicted"/>
<reference evidence="6" key="1">
    <citation type="submission" date="2013-04" db="EMBL/GenBank/DDBJ databases">
        <authorList>
            <person name="Qu J."/>
            <person name="Murali S.C."/>
            <person name="Bandaranaike D."/>
            <person name="Bellair M."/>
            <person name="Blankenburg K."/>
            <person name="Chao H."/>
            <person name="Dinh H."/>
            <person name="Doddapaneni H."/>
            <person name="Downs B."/>
            <person name="Dugan-Rocha S."/>
            <person name="Elkadiri S."/>
            <person name="Gnanaolivu R.D."/>
            <person name="Hernandez B."/>
            <person name="Javaid M."/>
            <person name="Jayaseelan J.C."/>
            <person name="Lee S."/>
            <person name="Li M."/>
            <person name="Ming W."/>
            <person name="Munidasa M."/>
            <person name="Muniz J."/>
            <person name="Nguyen L."/>
            <person name="Ongeri F."/>
            <person name="Osuji N."/>
            <person name="Pu L.-L."/>
            <person name="Puazo M."/>
            <person name="Qu C."/>
            <person name="Quiroz J."/>
            <person name="Raj R."/>
            <person name="Weissenberger G."/>
            <person name="Xin Y."/>
            <person name="Zou X."/>
            <person name="Han Y."/>
            <person name="Richards S."/>
            <person name="Worley K."/>
            <person name="Muzny D."/>
            <person name="Gibbs R."/>
        </authorList>
    </citation>
    <scope>NUCLEOTIDE SEQUENCE</scope>
    <source>
        <strain evidence="6">Sampled in the wild</strain>
    </source>
</reference>
<dbReference type="EMBL" id="KZ309118">
    <property type="protein sequence ID" value="KAG8237049.1"/>
    <property type="molecule type" value="Genomic_DNA"/>
</dbReference>
<dbReference type="GO" id="GO:0005634">
    <property type="term" value="C:nucleus"/>
    <property type="evidence" value="ECO:0007669"/>
    <property type="project" value="UniProtKB-SubCell"/>
</dbReference>
<accession>A0A8K0PB06</accession>
<feature type="domain" description="FAM192A/Fyv6 N-terminal" evidence="5">
    <location>
        <begin position="5"/>
        <end position="106"/>
    </location>
</feature>
<feature type="coiled-coil region" evidence="3">
    <location>
        <begin position="45"/>
        <end position="92"/>
    </location>
</feature>
<evidence type="ECO:0000256" key="1">
    <source>
        <dbReference type="ARBA" id="ARBA00004123"/>
    </source>
</evidence>
<evidence type="ECO:0000313" key="7">
    <source>
        <dbReference type="Proteomes" id="UP000792457"/>
    </source>
</evidence>
<feature type="region of interest" description="Disordered" evidence="4">
    <location>
        <begin position="231"/>
        <end position="278"/>
    </location>
</feature>
<feature type="compositionally biased region" description="Basic and acidic residues" evidence="4">
    <location>
        <begin position="200"/>
        <end position="215"/>
    </location>
</feature>
<feature type="compositionally biased region" description="Polar residues" evidence="4">
    <location>
        <begin position="180"/>
        <end position="198"/>
    </location>
</feature>
<feature type="compositionally biased region" description="Polar residues" evidence="4">
    <location>
        <begin position="131"/>
        <end position="143"/>
    </location>
</feature>
<dbReference type="PANTHER" id="PTHR13495:SF0">
    <property type="entry name" value="PSME3-INTERACTING PROTEIN"/>
    <property type="match status" value="1"/>
</dbReference>
<name>A0A8K0PB06_LADFU</name>
<sequence>MSSGFISEAELEERRRFRQEEWEKVRKPDEPLEAPEEQYDHRSLFDRLQEQKQKKELEYQESIKLKNMIKGLDDEEVEFLDLIEQRKAEEEKRKWAEDAKEIQEFRDRVVSLQEQSLTDRLSAEIRRPATLSGTGNSKQSSFSIGIKKNSQHRLLAGAVVKKRPASEEVADNEKRPRLETATSSKATENDAESTTVPSSKAEKCSEPKESEDVSAKEPCVTGGLRCIGILPGLGSYPDSSDSEQSSNTDEDIPGTFSGYDLCGRKVGPNIRKAKQEGR</sequence>
<evidence type="ECO:0000256" key="2">
    <source>
        <dbReference type="ARBA" id="ARBA00023242"/>
    </source>
</evidence>
<dbReference type="InterPro" id="IPR019331">
    <property type="entry name" value="FAM192A/Fyv6_N"/>
</dbReference>
<dbReference type="Pfam" id="PF10187">
    <property type="entry name" value="FAM192A_Fyv6_N"/>
    <property type="match status" value="1"/>
</dbReference>
<evidence type="ECO:0000256" key="4">
    <source>
        <dbReference type="SAM" id="MobiDB-lite"/>
    </source>
</evidence>
<dbReference type="OrthoDB" id="75807at2759"/>
<gene>
    <name evidence="6" type="ORF">J437_LFUL016115</name>
</gene>
<keyword evidence="3" id="KW-0175">Coiled coil</keyword>
<keyword evidence="2" id="KW-0539">Nucleus</keyword>
<feature type="compositionally biased region" description="Low complexity" evidence="4">
    <location>
        <begin position="235"/>
        <end position="247"/>
    </location>
</feature>
<keyword evidence="7" id="KW-1185">Reference proteome</keyword>
<evidence type="ECO:0000313" key="6">
    <source>
        <dbReference type="EMBL" id="KAG8237049.1"/>
    </source>
</evidence>